<evidence type="ECO:0000313" key="3">
    <source>
        <dbReference type="Proteomes" id="UP000265836"/>
    </source>
</evidence>
<feature type="chain" id="PRO_5017236646" evidence="1">
    <location>
        <begin position="20"/>
        <end position="347"/>
    </location>
</feature>
<evidence type="ECO:0000313" key="2">
    <source>
        <dbReference type="EMBL" id="RIA22512.1"/>
    </source>
</evidence>
<dbReference type="EMBL" id="QXDA01000004">
    <property type="protein sequence ID" value="RIA22512.1"/>
    <property type="molecule type" value="Genomic_DNA"/>
</dbReference>
<organism evidence="2 3">
    <name type="scientific">Ectopseudomonas oleovorans</name>
    <name type="common">Pseudomonas oleovorans</name>
    <dbReference type="NCBI Taxonomy" id="301"/>
    <lineage>
        <taxon>Bacteria</taxon>
        <taxon>Pseudomonadati</taxon>
        <taxon>Pseudomonadota</taxon>
        <taxon>Gammaproteobacteria</taxon>
        <taxon>Pseudomonadales</taxon>
        <taxon>Pseudomonadaceae</taxon>
        <taxon>Ectopseudomonas</taxon>
    </lineage>
</organism>
<dbReference type="InterPro" id="IPR009560">
    <property type="entry name" value="DUF1176"/>
</dbReference>
<protein>
    <submittedName>
        <fullName evidence="2">Uncharacterized protein DUF1176</fullName>
    </submittedName>
</protein>
<dbReference type="RefSeq" id="WP_119693689.1">
    <property type="nucleotide sequence ID" value="NZ_QXDA01000004.1"/>
</dbReference>
<accession>A0A397MBX1</accession>
<dbReference type="Pfam" id="PF06674">
    <property type="entry name" value="DUF1176"/>
    <property type="match status" value="1"/>
</dbReference>
<keyword evidence="1" id="KW-0732">Signal</keyword>
<sequence>MSRWTLIAGLMLATGMTQAAPEQVPLYREIKDWVVACDNLRGCQALSAPESFNYNPLGLHLQRDAGAQAPLRLYLRDTEQREFSPLLLDGKPLANAAALQQVNRDGEALLMAEGAGAQALLTELRNGGQLRMDVKGEDEAQVSLSGLSAALLLMDAVQGRVETRSALYRPGTRADSEVPDAPQAPRLRAYPGATPLGEDESRAIAEGVMAQTRSQWIEEDMGSEPEAEAFALSDHEALVIIRTWCAAYNCDFAVFRVNRQPPYAEQDLQLDPIPLEHGGELSGWVSYEPKTGELAYLYKGRGIADCGDAGSWRFDGERFQLASFSTLNRCAGGNPGDWPELWRTAEP</sequence>
<proteinExistence type="predicted"/>
<name>A0A397MBX1_ECTOL</name>
<gene>
    <name evidence="2" type="ORF">DFO61_3199</name>
</gene>
<evidence type="ECO:0000256" key="1">
    <source>
        <dbReference type="SAM" id="SignalP"/>
    </source>
</evidence>
<feature type="signal peptide" evidence="1">
    <location>
        <begin position="1"/>
        <end position="19"/>
    </location>
</feature>
<reference evidence="2 3" key="1">
    <citation type="submission" date="2018-08" db="EMBL/GenBank/DDBJ databases">
        <title>Genome sequencing of rice bacterial endophytes.</title>
        <authorList>
            <person name="Venturi V."/>
        </authorList>
    </citation>
    <scope>NUCLEOTIDE SEQUENCE [LARGE SCALE GENOMIC DNA]</scope>
    <source>
        <strain evidence="2 3">E1205</strain>
    </source>
</reference>
<dbReference type="AlphaFoldDB" id="A0A397MBX1"/>
<comment type="caution">
    <text evidence="2">The sequence shown here is derived from an EMBL/GenBank/DDBJ whole genome shotgun (WGS) entry which is preliminary data.</text>
</comment>
<dbReference type="Proteomes" id="UP000265836">
    <property type="component" value="Unassembled WGS sequence"/>
</dbReference>